<protein>
    <submittedName>
        <fullName evidence="5">Cellulase (Glycosyl hydrolase family 5)</fullName>
    </submittedName>
</protein>
<evidence type="ECO:0000256" key="2">
    <source>
        <dbReference type="ARBA" id="ARBA00023295"/>
    </source>
</evidence>
<dbReference type="RefSeq" id="WP_253662055.1">
    <property type="nucleotide sequence ID" value="NZ_BAAAJQ010000001.1"/>
</dbReference>
<name>A0ABT1HH78_9NOCA</name>
<evidence type="ECO:0000256" key="1">
    <source>
        <dbReference type="ARBA" id="ARBA00022801"/>
    </source>
</evidence>
<dbReference type="GO" id="GO:0016787">
    <property type="term" value="F:hydrolase activity"/>
    <property type="evidence" value="ECO:0007669"/>
    <property type="project" value="UniProtKB-KW"/>
</dbReference>
<dbReference type="PANTHER" id="PTHR12631">
    <property type="entry name" value="ALPHA-L-IDURONIDASE"/>
    <property type="match status" value="1"/>
</dbReference>
<dbReference type="Gene3D" id="3.20.20.80">
    <property type="entry name" value="Glycosidases"/>
    <property type="match status" value="1"/>
</dbReference>
<sequence length="503" mass="54160">MVALVVLLGACGQQPPEGPRESVVASPAAAAPTPLARVGVGGGNLLLLADDDVLRRSLASMNDLGIDLLRLDLAWPILEPAPGLWNWAPVDRVVDAAKSYGIEVLGILDYTPGWASDDPTSISQRPSSAATYGDFAGRVAEHYAGRIGTYEIWNEPNGGFFFRPGPDPAFYTAMLASAYRAIKAADPDTTVLGGAVATAVDSDTTMNGRKFVSAMYAAGAGRYLDALSVHPYSYPGSYSADPTNAESAMRMVADMYSIMRRHGDGAKKIWATELGFPTEGELPSDPGEQSDVVIESIGQWSQLSFAGPIVIHELRDRAEGTGDKEDAFGLMRTDFTPKPLYDSIKRLVAHRTNDDVTYRRMLSVAAASRFDLGGQVTPWYRSVSVRGESQTRQQFVRGSIICSRSGCFASPAPVVAYLDRTGFAPMTPFVDGRQAVGDLTSATAFWSPRSGVHTLRGAMLEAWQPEFGFPVTDEYSDGEGRVVRCEHATLRRQGDGAVKVERS</sequence>
<gene>
    <name evidence="5" type="ORF">LX13_002908</name>
</gene>
<dbReference type="InterPro" id="IPR001547">
    <property type="entry name" value="Glyco_hydro_5"/>
</dbReference>
<organism evidence="5 6">
    <name type="scientific">Williamsia maris</name>
    <dbReference type="NCBI Taxonomy" id="72806"/>
    <lineage>
        <taxon>Bacteria</taxon>
        <taxon>Bacillati</taxon>
        <taxon>Actinomycetota</taxon>
        <taxon>Actinomycetes</taxon>
        <taxon>Mycobacteriales</taxon>
        <taxon>Nocardiaceae</taxon>
        <taxon>Williamsia</taxon>
    </lineage>
</organism>
<keyword evidence="6" id="KW-1185">Reference proteome</keyword>
<reference evidence="5 6" key="1">
    <citation type="submission" date="2022-06" db="EMBL/GenBank/DDBJ databases">
        <title>Genomic Encyclopedia of Archaeal and Bacterial Type Strains, Phase II (KMG-II): from individual species to whole genera.</title>
        <authorList>
            <person name="Goeker M."/>
        </authorList>
    </citation>
    <scope>NUCLEOTIDE SEQUENCE [LARGE SCALE GENOMIC DNA]</scope>
    <source>
        <strain evidence="5 6">DSM 44693</strain>
    </source>
</reference>
<evidence type="ECO:0000259" key="4">
    <source>
        <dbReference type="Pfam" id="PF00150"/>
    </source>
</evidence>
<proteinExistence type="inferred from homology"/>
<dbReference type="Pfam" id="PF00150">
    <property type="entry name" value="Cellulase"/>
    <property type="match status" value="1"/>
</dbReference>
<dbReference type="Proteomes" id="UP001206895">
    <property type="component" value="Unassembled WGS sequence"/>
</dbReference>
<evidence type="ECO:0000313" key="5">
    <source>
        <dbReference type="EMBL" id="MCP2177080.1"/>
    </source>
</evidence>
<evidence type="ECO:0000313" key="6">
    <source>
        <dbReference type="Proteomes" id="UP001206895"/>
    </source>
</evidence>
<keyword evidence="1 3" id="KW-0378">Hydrolase</keyword>
<keyword evidence="2 3" id="KW-0326">Glycosidase</keyword>
<accession>A0ABT1HH78</accession>
<dbReference type="SUPFAM" id="SSF51445">
    <property type="entry name" value="(Trans)glycosidases"/>
    <property type="match status" value="1"/>
</dbReference>
<comment type="similarity">
    <text evidence="3">Belongs to the glycosyl hydrolase 5 (cellulase A) family.</text>
</comment>
<evidence type="ECO:0000256" key="3">
    <source>
        <dbReference type="RuleBase" id="RU361153"/>
    </source>
</evidence>
<feature type="domain" description="Glycoside hydrolase family 5" evidence="4">
    <location>
        <begin position="58"/>
        <end position="277"/>
    </location>
</feature>
<dbReference type="InterPro" id="IPR017853">
    <property type="entry name" value="GH"/>
</dbReference>
<comment type="caution">
    <text evidence="5">The sequence shown here is derived from an EMBL/GenBank/DDBJ whole genome shotgun (WGS) entry which is preliminary data.</text>
</comment>
<dbReference type="EMBL" id="JAMTCJ010000003">
    <property type="protein sequence ID" value="MCP2177080.1"/>
    <property type="molecule type" value="Genomic_DNA"/>
</dbReference>
<dbReference type="InterPro" id="IPR051923">
    <property type="entry name" value="Glycosyl_Hydrolase_39"/>
</dbReference>
<dbReference type="PANTHER" id="PTHR12631:SF10">
    <property type="entry name" value="BETA-XYLOSIDASE-LIKE PROTEIN-RELATED"/>
    <property type="match status" value="1"/>
</dbReference>